<gene>
    <name evidence="5" type="ORF">HZI73_12850</name>
</gene>
<dbReference type="CDD" id="cd01335">
    <property type="entry name" value="Radical_SAM"/>
    <property type="match status" value="1"/>
</dbReference>
<evidence type="ECO:0000256" key="3">
    <source>
        <dbReference type="ARBA" id="ARBA00023014"/>
    </source>
</evidence>
<evidence type="ECO:0000256" key="2">
    <source>
        <dbReference type="ARBA" id="ARBA00023004"/>
    </source>
</evidence>
<organism evidence="5 6">
    <name type="scientific">Vallitalea pronyensis</name>
    <dbReference type="NCBI Taxonomy" id="1348613"/>
    <lineage>
        <taxon>Bacteria</taxon>
        <taxon>Bacillati</taxon>
        <taxon>Bacillota</taxon>
        <taxon>Clostridia</taxon>
        <taxon>Lachnospirales</taxon>
        <taxon>Vallitaleaceae</taxon>
        <taxon>Vallitalea</taxon>
    </lineage>
</organism>
<keyword evidence="2" id="KW-0408">Iron</keyword>
<dbReference type="KEGG" id="vpy:HZI73_12850"/>
<dbReference type="SFLD" id="SFLDG01084">
    <property type="entry name" value="Uncharacterised_Radical_SAM_Su"/>
    <property type="match status" value="1"/>
</dbReference>
<keyword evidence="1" id="KW-0479">Metal-binding</keyword>
<evidence type="ECO:0000259" key="4">
    <source>
        <dbReference type="Pfam" id="PF04055"/>
    </source>
</evidence>
<reference evidence="5" key="1">
    <citation type="submission" date="2020-07" db="EMBL/GenBank/DDBJ databases">
        <title>Vallitalea pronyensis genome.</title>
        <authorList>
            <person name="Postec A."/>
        </authorList>
    </citation>
    <scope>NUCLEOTIDE SEQUENCE</scope>
    <source>
        <strain evidence="5">FatNI3</strain>
    </source>
</reference>
<sequence>MDYIPAKTIIQRNKNPEYWFGHDYNMNIYKGCCHGCIYCDSRSDCYGIEDFDRVRAKKDATSIIEKELRTKQKWGVVGTGAMSDPYNPFEKEHRLTRQALKHIDHYGFGLGLATKSSLLKRDMDIIKSINGHSPVCIKMTITTVDDQLSRKIEPYVDASSKRFETLRILADAGIFTGILLMPILPFINDTWDNIEGIVKRASEAGVKFIYPGLGVTLRQNQRYYYYEQLDTAFPGVKQLYMQHFRDDYRCHSLHAKELGEQFRASCKEHGLYYKMSDIIKNYRLQAGQEQLTLFD</sequence>
<dbReference type="EMBL" id="CP058649">
    <property type="protein sequence ID" value="QUI23121.1"/>
    <property type="molecule type" value="Genomic_DNA"/>
</dbReference>
<dbReference type="AlphaFoldDB" id="A0A8J8MKD8"/>
<dbReference type="SUPFAM" id="SSF102114">
    <property type="entry name" value="Radical SAM enzymes"/>
    <property type="match status" value="1"/>
</dbReference>
<dbReference type="InterPro" id="IPR040086">
    <property type="entry name" value="MJ0683-like"/>
</dbReference>
<dbReference type="GO" id="GO:0046872">
    <property type="term" value="F:metal ion binding"/>
    <property type="evidence" value="ECO:0007669"/>
    <property type="project" value="UniProtKB-KW"/>
</dbReference>
<keyword evidence="6" id="KW-1185">Reference proteome</keyword>
<dbReference type="Pfam" id="PF04055">
    <property type="entry name" value="Radical_SAM"/>
    <property type="match status" value="1"/>
</dbReference>
<dbReference type="GO" id="GO:0051536">
    <property type="term" value="F:iron-sulfur cluster binding"/>
    <property type="evidence" value="ECO:0007669"/>
    <property type="project" value="UniProtKB-KW"/>
</dbReference>
<dbReference type="Proteomes" id="UP000683246">
    <property type="component" value="Chromosome"/>
</dbReference>
<evidence type="ECO:0000313" key="6">
    <source>
        <dbReference type="Proteomes" id="UP000683246"/>
    </source>
</evidence>
<proteinExistence type="predicted"/>
<dbReference type="SFLD" id="SFLDS00029">
    <property type="entry name" value="Radical_SAM"/>
    <property type="match status" value="1"/>
</dbReference>
<dbReference type="RefSeq" id="WP_212698621.1">
    <property type="nucleotide sequence ID" value="NZ_CP058649.1"/>
</dbReference>
<feature type="domain" description="Radical SAM core" evidence="4">
    <location>
        <begin position="26"/>
        <end position="189"/>
    </location>
</feature>
<dbReference type="GO" id="GO:0003824">
    <property type="term" value="F:catalytic activity"/>
    <property type="evidence" value="ECO:0007669"/>
    <property type="project" value="InterPro"/>
</dbReference>
<dbReference type="PANTHER" id="PTHR43432">
    <property type="entry name" value="SLR0285 PROTEIN"/>
    <property type="match status" value="1"/>
</dbReference>
<dbReference type="PANTHER" id="PTHR43432:SF5">
    <property type="entry name" value="ELP3_MIAA_NIFB-LIKE RADICAL SAM CORE DOMAIN-CONTAINING PROTEIN"/>
    <property type="match status" value="1"/>
</dbReference>
<dbReference type="Gene3D" id="3.80.30.30">
    <property type="match status" value="1"/>
</dbReference>
<dbReference type="InterPro" id="IPR058240">
    <property type="entry name" value="rSAM_sf"/>
</dbReference>
<accession>A0A8J8MKD8</accession>
<keyword evidence="3" id="KW-0411">Iron-sulfur</keyword>
<protein>
    <submittedName>
        <fullName evidence="5">Radical SAM protein</fullName>
    </submittedName>
</protein>
<dbReference type="InterPro" id="IPR007197">
    <property type="entry name" value="rSAM"/>
</dbReference>
<evidence type="ECO:0000256" key="1">
    <source>
        <dbReference type="ARBA" id="ARBA00022723"/>
    </source>
</evidence>
<evidence type="ECO:0000313" key="5">
    <source>
        <dbReference type="EMBL" id="QUI23121.1"/>
    </source>
</evidence>
<name>A0A8J8MKD8_9FIRM</name>